<keyword evidence="5" id="KW-0349">Heme</keyword>
<evidence type="ECO:0000256" key="5">
    <source>
        <dbReference type="ARBA" id="ARBA00022617"/>
    </source>
</evidence>
<evidence type="ECO:0000256" key="10">
    <source>
        <dbReference type="ARBA" id="ARBA00023004"/>
    </source>
</evidence>
<comment type="caution">
    <text evidence="15">The sequence shown here is derived from an EMBL/GenBank/DDBJ whole genome shotgun (WGS) entry which is preliminary data.</text>
</comment>
<name>A0A562KRD1_9BRAD</name>
<evidence type="ECO:0000256" key="2">
    <source>
        <dbReference type="ARBA" id="ARBA00004651"/>
    </source>
</evidence>
<dbReference type="OrthoDB" id="1247465at2"/>
<dbReference type="GO" id="GO:0005886">
    <property type="term" value="C:plasma membrane"/>
    <property type="evidence" value="ECO:0007669"/>
    <property type="project" value="UniProtKB-SubCell"/>
</dbReference>
<dbReference type="InterPro" id="IPR011577">
    <property type="entry name" value="Cyt_b561_bac/Ni-Hgenase"/>
</dbReference>
<dbReference type="SUPFAM" id="SSF81342">
    <property type="entry name" value="Transmembrane di-heme cytochromes"/>
    <property type="match status" value="1"/>
</dbReference>
<evidence type="ECO:0000256" key="11">
    <source>
        <dbReference type="ARBA" id="ARBA00023136"/>
    </source>
</evidence>
<keyword evidence="7" id="KW-0479">Metal-binding</keyword>
<organism evidence="15 16">
    <name type="scientific">Bradyrhizobium daqingense</name>
    <dbReference type="NCBI Taxonomy" id="993502"/>
    <lineage>
        <taxon>Bacteria</taxon>
        <taxon>Pseudomonadati</taxon>
        <taxon>Pseudomonadota</taxon>
        <taxon>Alphaproteobacteria</taxon>
        <taxon>Hyphomicrobiales</taxon>
        <taxon>Nitrobacteraceae</taxon>
        <taxon>Bradyrhizobium</taxon>
    </lineage>
</organism>
<keyword evidence="8" id="KW-0249">Electron transport</keyword>
<keyword evidence="9 13" id="KW-1133">Transmembrane helix</keyword>
<dbReference type="EMBL" id="VLKL01000025">
    <property type="protein sequence ID" value="TWH97934.1"/>
    <property type="molecule type" value="Genomic_DNA"/>
</dbReference>
<dbReference type="Proteomes" id="UP000317176">
    <property type="component" value="Unassembled WGS sequence"/>
</dbReference>
<feature type="transmembrane region" description="Helical" evidence="13">
    <location>
        <begin position="50"/>
        <end position="70"/>
    </location>
</feature>
<evidence type="ECO:0000256" key="4">
    <source>
        <dbReference type="ARBA" id="ARBA00022475"/>
    </source>
</evidence>
<protein>
    <submittedName>
        <fullName evidence="15">Cytochrome b561</fullName>
    </submittedName>
</protein>
<dbReference type="InterPro" id="IPR052168">
    <property type="entry name" value="Cytochrome_b561_oxidase"/>
</dbReference>
<proteinExistence type="inferred from homology"/>
<dbReference type="Pfam" id="PF01292">
    <property type="entry name" value="Ni_hydr_CYTB"/>
    <property type="match status" value="1"/>
</dbReference>
<evidence type="ECO:0000256" key="9">
    <source>
        <dbReference type="ARBA" id="ARBA00022989"/>
    </source>
</evidence>
<comment type="similarity">
    <text evidence="12">Belongs to the cytochrome b561 family.</text>
</comment>
<evidence type="ECO:0000256" key="7">
    <source>
        <dbReference type="ARBA" id="ARBA00022723"/>
    </source>
</evidence>
<evidence type="ECO:0000259" key="14">
    <source>
        <dbReference type="Pfam" id="PF01292"/>
    </source>
</evidence>
<dbReference type="InterPro" id="IPR016174">
    <property type="entry name" value="Di-haem_cyt_TM"/>
</dbReference>
<evidence type="ECO:0000313" key="15">
    <source>
        <dbReference type="EMBL" id="TWH97934.1"/>
    </source>
</evidence>
<dbReference type="Gene3D" id="1.20.950.20">
    <property type="entry name" value="Transmembrane di-heme cytochromes, Chain C"/>
    <property type="match status" value="1"/>
</dbReference>
<keyword evidence="3" id="KW-0813">Transport</keyword>
<evidence type="ECO:0000256" key="3">
    <source>
        <dbReference type="ARBA" id="ARBA00022448"/>
    </source>
</evidence>
<comment type="subcellular location">
    <subcellularLocation>
        <location evidence="2">Cell membrane</location>
        <topology evidence="2">Multi-pass membrane protein</topology>
    </subcellularLocation>
</comment>
<reference evidence="15 16" key="1">
    <citation type="journal article" date="2015" name="Stand. Genomic Sci.">
        <title>Genomic Encyclopedia of Bacterial and Archaeal Type Strains, Phase III: the genomes of soil and plant-associated and newly described type strains.</title>
        <authorList>
            <person name="Whitman W.B."/>
            <person name="Woyke T."/>
            <person name="Klenk H.P."/>
            <person name="Zhou Y."/>
            <person name="Lilburn T.G."/>
            <person name="Beck B.J."/>
            <person name="De Vos P."/>
            <person name="Vandamme P."/>
            <person name="Eisen J.A."/>
            <person name="Garrity G."/>
            <person name="Hugenholtz P."/>
            <person name="Kyrpides N.C."/>
        </authorList>
    </citation>
    <scope>NUCLEOTIDE SEQUENCE [LARGE SCALE GENOMIC DNA]</scope>
    <source>
        <strain evidence="15 16">CGMCC 1.10947</strain>
    </source>
</reference>
<feature type="transmembrane region" description="Helical" evidence="13">
    <location>
        <begin position="91"/>
        <end position="111"/>
    </location>
</feature>
<keyword evidence="11 13" id="KW-0472">Membrane</keyword>
<feature type="transmembrane region" description="Helical" evidence="13">
    <location>
        <begin position="142"/>
        <end position="165"/>
    </location>
</feature>
<evidence type="ECO:0000256" key="1">
    <source>
        <dbReference type="ARBA" id="ARBA00001970"/>
    </source>
</evidence>
<accession>A0A562KRD1</accession>
<feature type="domain" description="Cytochrome b561 bacterial/Ni-hydrogenase" evidence="14">
    <location>
        <begin position="7"/>
        <end position="172"/>
    </location>
</feature>
<dbReference type="RefSeq" id="WP_145641630.1">
    <property type="nucleotide sequence ID" value="NZ_CP088014.1"/>
</dbReference>
<evidence type="ECO:0000256" key="12">
    <source>
        <dbReference type="ARBA" id="ARBA00037975"/>
    </source>
</evidence>
<dbReference type="PANTHER" id="PTHR30529">
    <property type="entry name" value="CYTOCHROME B561"/>
    <property type="match status" value="1"/>
</dbReference>
<feature type="transmembrane region" description="Helical" evidence="13">
    <location>
        <begin position="14"/>
        <end position="38"/>
    </location>
</feature>
<dbReference type="GO" id="GO:0022904">
    <property type="term" value="P:respiratory electron transport chain"/>
    <property type="evidence" value="ECO:0007669"/>
    <property type="project" value="InterPro"/>
</dbReference>
<evidence type="ECO:0000256" key="6">
    <source>
        <dbReference type="ARBA" id="ARBA00022692"/>
    </source>
</evidence>
<evidence type="ECO:0000313" key="16">
    <source>
        <dbReference type="Proteomes" id="UP000317176"/>
    </source>
</evidence>
<dbReference type="GO" id="GO:0046872">
    <property type="term" value="F:metal ion binding"/>
    <property type="evidence" value="ECO:0007669"/>
    <property type="project" value="UniProtKB-KW"/>
</dbReference>
<dbReference type="AlphaFoldDB" id="A0A562KRD1"/>
<keyword evidence="16" id="KW-1185">Reference proteome</keyword>
<keyword evidence="4" id="KW-1003">Cell membrane</keyword>
<gene>
    <name evidence="15" type="ORF">IQ17_06172</name>
</gene>
<comment type="cofactor">
    <cofactor evidence="1">
        <name>heme b</name>
        <dbReference type="ChEBI" id="CHEBI:60344"/>
    </cofactor>
</comment>
<evidence type="ECO:0000256" key="13">
    <source>
        <dbReference type="SAM" id="Phobius"/>
    </source>
</evidence>
<sequence length="195" mass="21533">MTDVPHRFTLAQRLLHWLMAVCILAMLFIGAGMVSTVAPKYLPLILIHKTLGVTLLALVLIRLALRLYYGAPSLPDDLPRAMKLGARSSHLLLYGFMIIMPLLGLGMLWAASYPVVLYGGVEIPALLPQSDRGHTLLWNAHVYLGFAFFALVLLHLAAGLFHALVRRDGVFATISLVRVRDRTTAGERSLGPRRD</sequence>
<dbReference type="PANTHER" id="PTHR30529:SF6">
    <property type="entry name" value="BLL0291 PROTEIN"/>
    <property type="match status" value="1"/>
</dbReference>
<keyword evidence="6 13" id="KW-0812">Transmembrane</keyword>
<keyword evidence="10" id="KW-0408">Iron</keyword>
<dbReference type="GO" id="GO:0020037">
    <property type="term" value="F:heme binding"/>
    <property type="evidence" value="ECO:0007669"/>
    <property type="project" value="TreeGrafter"/>
</dbReference>
<dbReference type="GO" id="GO:0009055">
    <property type="term" value="F:electron transfer activity"/>
    <property type="evidence" value="ECO:0007669"/>
    <property type="project" value="InterPro"/>
</dbReference>
<evidence type="ECO:0000256" key="8">
    <source>
        <dbReference type="ARBA" id="ARBA00022982"/>
    </source>
</evidence>